<gene>
    <name evidence="9" type="primary">AlNc14C1G177</name>
    <name evidence="9" type="ORF">ALNC14_001940</name>
</gene>
<keyword evidence="4" id="KW-0805">Transcription regulation</keyword>
<dbReference type="InterPro" id="IPR001202">
    <property type="entry name" value="WW_dom"/>
</dbReference>
<dbReference type="PANTHER" id="PTHR12144:SF0">
    <property type="entry name" value="NEGATIVE ELONGATION FACTOR C_D"/>
    <property type="match status" value="1"/>
</dbReference>
<evidence type="ECO:0000256" key="3">
    <source>
        <dbReference type="ARBA" id="ARBA00022491"/>
    </source>
</evidence>
<evidence type="ECO:0000256" key="5">
    <source>
        <dbReference type="ARBA" id="ARBA00023163"/>
    </source>
</evidence>
<dbReference type="Pfam" id="PF00397">
    <property type="entry name" value="WW"/>
    <property type="match status" value="2"/>
</dbReference>
<dbReference type="EMBL" id="FR824046">
    <property type="protein sequence ID" value="CCA14051.1"/>
    <property type="molecule type" value="Genomic_DNA"/>
</dbReference>
<evidence type="ECO:0000256" key="6">
    <source>
        <dbReference type="ARBA" id="ARBA00023242"/>
    </source>
</evidence>
<dbReference type="Pfam" id="PF04858">
    <property type="entry name" value="TH1"/>
    <property type="match status" value="1"/>
</dbReference>
<reference evidence="9" key="2">
    <citation type="submission" date="2011-02" db="EMBL/GenBank/DDBJ databases">
        <authorList>
            <person name="MacLean D."/>
        </authorList>
    </citation>
    <scope>NUCLEOTIDE SEQUENCE</scope>
</reference>
<dbReference type="GO" id="GO:0003746">
    <property type="term" value="F:translation elongation factor activity"/>
    <property type="evidence" value="ECO:0007669"/>
    <property type="project" value="UniProtKB-KW"/>
</dbReference>
<dbReference type="PROSITE" id="PS50020">
    <property type="entry name" value="WW_DOMAIN_2"/>
    <property type="match status" value="2"/>
</dbReference>
<dbReference type="GO" id="GO:0034244">
    <property type="term" value="P:negative regulation of transcription elongation by RNA polymerase II"/>
    <property type="evidence" value="ECO:0007669"/>
    <property type="project" value="TreeGrafter"/>
</dbReference>
<dbReference type="InterPro" id="IPR006942">
    <property type="entry name" value="TH1"/>
</dbReference>
<evidence type="ECO:0000313" key="9">
    <source>
        <dbReference type="EMBL" id="CCA14051.1"/>
    </source>
</evidence>
<feature type="domain" description="WW" evidence="8">
    <location>
        <begin position="1"/>
        <end position="31"/>
    </location>
</feature>
<feature type="region of interest" description="Disordered" evidence="7">
    <location>
        <begin position="83"/>
        <end position="126"/>
    </location>
</feature>
<dbReference type="CDD" id="cd00201">
    <property type="entry name" value="WW"/>
    <property type="match status" value="2"/>
</dbReference>
<protein>
    <submittedName>
        <fullName evidence="9">Negative elongation factor putative</fullName>
    </submittedName>
</protein>
<organism evidence="9">
    <name type="scientific">Albugo laibachii Nc14</name>
    <dbReference type="NCBI Taxonomy" id="890382"/>
    <lineage>
        <taxon>Eukaryota</taxon>
        <taxon>Sar</taxon>
        <taxon>Stramenopiles</taxon>
        <taxon>Oomycota</taxon>
        <taxon>Peronosporomycetes</taxon>
        <taxon>Albuginales</taxon>
        <taxon>Albuginaceae</taxon>
        <taxon>Albugo</taxon>
    </lineage>
</organism>
<evidence type="ECO:0000259" key="8">
    <source>
        <dbReference type="PROSITE" id="PS50020"/>
    </source>
</evidence>
<comment type="similarity">
    <text evidence="2">Belongs to the NELF-D family.</text>
</comment>
<feature type="domain" description="WW" evidence="8">
    <location>
        <begin position="52"/>
        <end position="86"/>
    </location>
</feature>
<keyword evidence="6" id="KW-0539">Nucleus</keyword>
<keyword evidence="9" id="KW-0251">Elongation factor</keyword>
<dbReference type="SMART" id="SM00456">
    <property type="entry name" value="WW"/>
    <property type="match status" value="2"/>
</dbReference>
<dbReference type="GO" id="GO:0003723">
    <property type="term" value="F:RNA binding"/>
    <property type="evidence" value="ECO:0007669"/>
    <property type="project" value="TreeGrafter"/>
</dbReference>
<dbReference type="SUPFAM" id="SSF51045">
    <property type="entry name" value="WW domain"/>
    <property type="match status" value="2"/>
</dbReference>
<dbReference type="AlphaFoldDB" id="F0VZ36"/>
<keyword evidence="5" id="KW-0804">Transcription</keyword>
<proteinExistence type="inferred from homology"/>
<dbReference type="InterPro" id="IPR036020">
    <property type="entry name" value="WW_dom_sf"/>
</dbReference>
<feature type="compositionally biased region" description="Basic and acidic residues" evidence="7">
    <location>
        <begin position="41"/>
        <end position="51"/>
    </location>
</feature>
<evidence type="ECO:0000256" key="4">
    <source>
        <dbReference type="ARBA" id="ARBA00023015"/>
    </source>
</evidence>
<dbReference type="PANTHER" id="PTHR12144">
    <property type="entry name" value="NEGATIVE ELONGATION FACTOR D"/>
    <property type="match status" value="1"/>
</dbReference>
<keyword evidence="9" id="KW-0648">Protein biosynthesis</keyword>
<sequence length="817" mass="93301">MGSWSEHFTKDGRPYYYNRVTKQSLWEKPKDFEAESTSPVHDIKVAADSKSTKAEYDWEELWDPKTERFYYYNRKERKSVWEKPQHVDYKACTNHTKSTKEKPENQENGSHPENKKEEPDAMKEARKVTNQLDELISRTNREILVKRKKCVVKDTDSKKKTRGNDEKPLIICDEKEKSGNMMTSSLEQGDTEAGKEATRLLQQLSKPDAIMDSSLMLTINAFLRTYKESNGPEILVEKLSSSYRGHAQMIGLVATWLDWLMVVTNASNFSLTIDSNETIKREAEEPTWIYAEDVLYMRLEDLIMQNYNPNMVSDVLSGSTTEPEWLTAMLKDKKWRRMLVKLAEAHKTCTLLQYAIRRISEAGYHQEVASLPTANAFFPVFNGVLIDSLKRISTDSEEEMAKNITNLQRICCQSEYSYFYAEELLSHLDDKLFQLQMHPGCKNAAFIDHVRIRLHRMGYEIQNAATNKVGAKIEPFYPLRRRYIYDRHTLFCDAVLSIFKTKKCSEQAAQALVEQYKGSNPPPAIHLRTPVLYGLIDPLFNPSTSATTPFKQNCITLLAYVASVRDNRSVLSPCQDGDRQEKNLVGQIGEDEMENIACVLADASAICKSDKTLGYNMNQSGIVQRLISMIETPVVSIGVLYWLEMILESSSFVGSTLLHICFPSLLQILKASIRLHKLHWAIALRILITFLTLETENDPVKILELRRESLRCMVFMITAGYVFPVLDFITKNVLELDQALLRHFVTVLLSSIAPPYSTRFLSALSSIIIHPKVQSAIASGSDDCKARLRAFALYCEARGNCLPEQLHSSPASQDWEE</sequence>
<feature type="compositionally biased region" description="Basic and acidic residues" evidence="7">
    <location>
        <begin position="98"/>
        <end position="126"/>
    </location>
</feature>
<evidence type="ECO:0000256" key="2">
    <source>
        <dbReference type="ARBA" id="ARBA00005726"/>
    </source>
</evidence>
<accession>F0VZ36</accession>
<name>F0VZ36_9STRA</name>
<feature type="region of interest" description="Disordered" evidence="7">
    <location>
        <begin position="32"/>
        <end position="51"/>
    </location>
</feature>
<keyword evidence="3" id="KW-0678">Repressor</keyword>
<dbReference type="GO" id="GO:0032021">
    <property type="term" value="C:NELF complex"/>
    <property type="evidence" value="ECO:0007669"/>
    <property type="project" value="TreeGrafter"/>
</dbReference>
<comment type="subcellular location">
    <subcellularLocation>
        <location evidence="1">Nucleus</location>
    </subcellularLocation>
</comment>
<reference evidence="9" key="1">
    <citation type="journal article" date="2011" name="PLoS Biol.">
        <title>Gene gain and loss during evolution of obligate parasitism in the white rust pathogen of Arabidopsis thaliana.</title>
        <authorList>
            <person name="Kemen E."/>
            <person name="Gardiner A."/>
            <person name="Schultz-Larsen T."/>
            <person name="Kemen A.C."/>
            <person name="Balmuth A.L."/>
            <person name="Robert-Seilaniantz A."/>
            <person name="Bailey K."/>
            <person name="Holub E."/>
            <person name="Studholme D.J."/>
            <person name="Maclean D."/>
            <person name="Jones J.D."/>
        </authorList>
    </citation>
    <scope>NUCLEOTIDE SEQUENCE</scope>
</reference>
<evidence type="ECO:0000256" key="1">
    <source>
        <dbReference type="ARBA" id="ARBA00004123"/>
    </source>
</evidence>
<dbReference type="Gene3D" id="2.20.70.10">
    <property type="match status" value="2"/>
</dbReference>
<dbReference type="HOGENOM" id="CLU_014944_0_0_1"/>
<evidence type="ECO:0000256" key="7">
    <source>
        <dbReference type="SAM" id="MobiDB-lite"/>
    </source>
</evidence>